<comment type="caution">
    <text evidence="1">The sequence shown here is derived from an EMBL/GenBank/DDBJ whole genome shotgun (WGS) entry which is preliminary data.</text>
</comment>
<protein>
    <submittedName>
        <fullName evidence="1">Uncharacterized protein</fullName>
    </submittedName>
</protein>
<sequence>MEEGREKKRRDRRREKEKVLGKLERKNNKINKGEELNDSSSQAIIISPILEFLRCCVLVFVFRCSLALIWTHREGV</sequence>
<keyword evidence="2" id="KW-1185">Reference proteome</keyword>
<name>A0ACB0LFH4_TRIPR</name>
<reference evidence="1" key="1">
    <citation type="submission" date="2023-10" db="EMBL/GenBank/DDBJ databases">
        <authorList>
            <person name="Rodriguez Cubillos JULIANA M."/>
            <person name="De Vega J."/>
        </authorList>
    </citation>
    <scope>NUCLEOTIDE SEQUENCE</scope>
</reference>
<dbReference type="EMBL" id="CASHSV030000513">
    <property type="protein sequence ID" value="CAJ2668115.1"/>
    <property type="molecule type" value="Genomic_DNA"/>
</dbReference>
<evidence type="ECO:0000313" key="1">
    <source>
        <dbReference type="EMBL" id="CAJ2668115.1"/>
    </source>
</evidence>
<proteinExistence type="predicted"/>
<accession>A0ACB0LFH4</accession>
<dbReference type="Proteomes" id="UP001177021">
    <property type="component" value="Unassembled WGS sequence"/>
</dbReference>
<evidence type="ECO:0000313" key="2">
    <source>
        <dbReference type="Proteomes" id="UP001177021"/>
    </source>
</evidence>
<organism evidence="1 2">
    <name type="scientific">Trifolium pratense</name>
    <name type="common">Red clover</name>
    <dbReference type="NCBI Taxonomy" id="57577"/>
    <lineage>
        <taxon>Eukaryota</taxon>
        <taxon>Viridiplantae</taxon>
        <taxon>Streptophyta</taxon>
        <taxon>Embryophyta</taxon>
        <taxon>Tracheophyta</taxon>
        <taxon>Spermatophyta</taxon>
        <taxon>Magnoliopsida</taxon>
        <taxon>eudicotyledons</taxon>
        <taxon>Gunneridae</taxon>
        <taxon>Pentapetalae</taxon>
        <taxon>rosids</taxon>
        <taxon>fabids</taxon>
        <taxon>Fabales</taxon>
        <taxon>Fabaceae</taxon>
        <taxon>Papilionoideae</taxon>
        <taxon>50 kb inversion clade</taxon>
        <taxon>NPAAA clade</taxon>
        <taxon>Hologalegina</taxon>
        <taxon>IRL clade</taxon>
        <taxon>Trifolieae</taxon>
        <taxon>Trifolium</taxon>
    </lineage>
</organism>
<gene>
    <name evidence="1" type="ORF">MILVUS5_LOCUS32572</name>
</gene>